<evidence type="ECO:0000313" key="2">
    <source>
        <dbReference type="Proteomes" id="UP001180536"/>
    </source>
</evidence>
<protein>
    <submittedName>
        <fullName evidence="1">Polar amino acid transport system substrate-binding protein</fullName>
    </submittedName>
</protein>
<reference evidence="1 2" key="1">
    <citation type="submission" date="2023-07" db="EMBL/GenBank/DDBJ databases">
        <title>Sorghum-associated microbial communities from plants grown in Nebraska, USA.</title>
        <authorList>
            <person name="Schachtman D."/>
        </authorList>
    </citation>
    <scope>NUCLEOTIDE SEQUENCE [LARGE SCALE GENOMIC DNA]</scope>
    <source>
        <strain evidence="1 2">BE310</strain>
    </source>
</reference>
<dbReference type="Proteomes" id="UP001180536">
    <property type="component" value="Unassembled WGS sequence"/>
</dbReference>
<dbReference type="SUPFAM" id="SSF53850">
    <property type="entry name" value="Periplasmic binding protein-like II"/>
    <property type="match status" value="1"/>
</dbReference>
<dbReference type="RefSeq" id="WP_310348509.1">
    <property type="nucleotide sequence ID" value="NZ_JAVDXQ010000007.1"/>
</dbReference>
<keyword evidence="2" id="KW-1185">Reference proteome</keyword>
<proteinExistence type="predicted"/>
<dbReference type="EMBL" id="JAVDXQ010000007">
    <property type="protein sequence ID" value="MDR7299076.1"/>
    <property type="molecule type" value="Genomic_DNA"/>
</dbReference>
<comment type="caution">
    <text evidence="1">The sequence shown here is derived from an EMBL/GenBank/DDBJ whole genome shotgun (WGS) entry which is preliminary data.</text>
</comment>
<accession>A0ABU1ZHB9</accession>
<name>A0ABU1ZHB9_9BURK</name>
<evidence type="ECO:0000313" key="1">
    <source>
        <dbReference type="EMBL" id="MDR7299076.1"/>
    </source>
</evidence>
<dbReference type="Gene3D" id="3.40.190.10">
    <property type="entry name" value="Periplasmic binding protein-like II"/>
    <property type="match status" value="2"/>
</dbReference>
<organism evidence="1 2">
    <name type="scientific">Pelomonas aquatica</name>
    <dbReference type="NCBI Taxonomy" id="431058"/>
    <lineage>
        <taxon>Bacteria</taxon>
        <taxon>Pseudomonadati</taxon>
        <taxon>Pseudomonadota</taxon>
        <taxon>Betaproteobacteria</taxon>
        <taxon>Burkholderiales</taxon>
        <taxon>Sphaerotilaceae</taxon>
        <taxon>Roseateles</taxon>
    </lineage>
</organism>
<gene>
    <name evidence="1" type="ORF">J2X16_004444</name>
</gene>
<sequence>MAAVSQPIRMLCGALAAVVFGGSAYGSSSPDTAPLTLRLARLEGVPDQRIGGEILKVAYARLGIQVQFVPVPALRSLLESSEGRVDGEVQRILLVETQYPTLIALRPSINFIEPSAFVKRLDFKVQGWPSVAPYRVGIVRGVGSSEAGTRGMRRVTAVASMEALMRMVAAERVDVAVNDRLSGALVLQQLGLESEVRPLDPPLQRVALYHFLHVKHQELVPRVEEVLRGMAASGELEQLRARAVRDLLEQYGVRPLTPN</sequence>